<reference evidence="1 2" key="1">
    <citation type="journal article" date="2019" name="Genome Biol. Evol.">
        <title>Insights into the evolution of the New World diploid cottons (Gossypium, subgenus Houzingenia) based on genome sequencing.</title>
        <authorList>
            <person name="Grover C.E."/>
            <person name="Arick M.A. 2nd"/>
            <person name="Thrash A."/>
            <person name="Conover J.L."/>
            <person name="Sanders W.S."/>
            <person name="Peterson D.G."/>
            <person name="Frelichowski J.E."/>
            <person name="Scheffler J.A."/>
            <person name="Scheffler B.E."/>
            <person name="Wendel J.F."/>
        </authorList>
    </citation>
    <scope>NUCLEOTIDE SEQUENCE [LARGE SCALE GENOMIC DNA]</scope>
    <source>
        <strain evidence="1">1</strain>
        <tissue evidence="1">Leaf</tissue>
    </source>
</reference>
<evidence type="ECO:0000313" key="2">
    <source>
        <dbReference type="Proteomes" id="UP000593576"/>
    </source>
</evidence>
<gene>
    <name evidence="1" type="ORF">Goshw_030282</name>
</gene>
<evidence type="ECO:0000313" key="1">
    <source>
        <dbReference type="EMBL" id="MBA0878171.1"/>
    </source>
</evidence>
<proteinExistence type="predicted"/>
<dbReference type="AlphaFoldDB" id="A0A7J9N4D1"/>
<name>A0A7J9N4D1_GOSSC</name>
<comment type="caution">
    <text evidence="1">The sequence shown here is derived from an EMBL/GenBank/DDBJ whole genome shotgun (WGS) entry which is preliminary data.</text>
</comment>
<keyword evidence="2" id="KW-1185">Reference proteome</keyword>
<organism evidence="1 2">
    <name type="scientific">Gossypium schwendimanii</name>
    <name type="common">Cotton</name>
    <dbReference type="NCBI Taxonomy" id="34291"/>
    <lineage>
        <taxon>Eukaryota</taxon>
        <taxon>Viridiplantae</taxon>
        <taxon>Streptophyta</taxon>
        <taxon>Embryophyta</taxon>
        <taxon>Tracheophyta</taxon>
        <taxon>Spermatophyta</taxon>
        <taxon>Magnoliopsida</taxon>
        <taxon>eudicotyledons</taxon>
        <taxon>Gunneridae</taxon>
        <taxon>Pentapetalae</taxon>
        <taxon>rosids</taxon>
        <taxon>malvids</taxon>
        <taxon>Malvales</taxon>
        <taxon>Malvaceae</taxon>
        <taxon>Malvoideae</taxon>
        <taxon>Gossypium</taxon>
    </lineage>
</organism>
<sequence>SSITVDRKLLEGNGFLACGQYRLECKLDPKLISAFIERWRPETHIPSSMWRVYHHFGGRAVTIGIAGG</sequence>
<feature type="non-terminal residue" evidence="1">
    <location>
        <position position="1"/>
    </location>
</feature>
<dbReference type="Proteomes" id="UP000593576">
    <property type="component" value="Unassembled WGS sequence"/>
</dbReference>
<dbReference type="EMBL" id="JABFAF010270751">
    <property type="protein sequence ID" value="MBA0878171.1"/>
    <property type="molecule type" value="Genomic_DNA"/>
</dbReference>
<protein>
    <recommendedName>
        <fullName evidence="3">Aminotransferase-like plant mobile domain-containing protein</fullName>
    </recommendedName>
</protein>
<dbReference type="OrthoDB" id="962061at2759"/>
<accession>A0A7J9N4D1</accession>
<evidence type="ECO:0008006" key="3">
    <source>
        <dbReference type="Google" id="ProtNLM"/>
    </source>
</evidence>